<sequence>MNLRDLEYLVALDEHRHFGRAAAACYASQPTLSTQVRKLETELGVQLIERGARQVLFTPAGEEVVRRARHILAEADDIRDIARQLNTPHTGSVRLGVFPTLGPYLLPHAVPSLGETFPELEVFLTEDKSQELLDLLKHGRLDAAILALPVHDESLEHASLFREDFLLATPVGHDLAGDGEVRSADLKGERLLLLNEGHCLRDQALEFCHAAGAGERDGFRATSLETLRHMVASGVGITLLPQLSVAPPVTENPRIALRRFADPAPHRDLALFWRKTSVYRELMPQIAEVLRESAGALVEPLAS</sequence>
<evidence type="ECO:0000313" key="8">
    <source>
        <dbReference type="EMBL" id="XAN05948.1"/>
    </source>
</evidence>
<dbReference type="InterPro" id="IPR036388">
    <property type="entry name" value="WH-like_DNA-bd_sf"/>
</dbReference>
<keyword evidence="2" id="KW-0805">Transcription regulation</keyword>
<organism evidence="8 9">
    <name type="scientific">Ammonicoccus fulvus</name>
    <dbReference type="NCBI Taxonomy" id="3138240"/>
    <lineage>
        <taxon>Bacteria</taxon>
        <taxon>Bacillati</taxon>
        <taxon>Actinomycetota</taxon>
        <taxon>Actinomycetes</taxon>
        <taxon>Propionibacteriales</taxon>
        <taxon>Propionibacteriaceae</taxon>
        <taxon>Ammonicoccus</taxon>
    </lineage>
</organism>
<dbReference type="SUPFAM" id="SSF53850">
    <property type="entry name" value="Periplasmic binding protein-like II"/>
    <property type="match status" value="1"/>
</dbReference>
<dbReference type="InterPro" id="IPR000847">
    <property type="entry name" value="LysR_HTH_N"/>
</dbReference>
<dbReference type="RefSeq" id="WP_425307383.1">
    <property type="nucleotide sequence ID" value="NZ_CP154795.1"/>
</dbReference>
<evidence type="ECO:0000256" key="6">
    <source>
        <dbReference type="ARBA" id="ARBA00040885"/>
    </source>
</evidence>
<evidence type="ECO:0000256" key="5">
    <source>
        <dbReference type="ARBA" id="ARBA00023163"/>
    </source>
</evidence>
<dbReference type="PRINTS" id="PR00039">
    <property type="entry name" value="HTHLYSR"/>
</dbReference>
<evidence type="ECO:0000256" key="4">
    <source>
        <dbReference type="ARBA" id="ARBA00023159"/>
    </source>
</evidence>
<dbReference type="CDD" id="cd08411">
    <property type="entry name" value="PBP2_OxyR"/>
    <property type="match status" value="1"/>
</dbReference>
<gene>
    <name evidence="8" type="ORF">AADG42_01020</name>
</gene>
<dbReference type="InterPro" id="IPR005119">
    <property type="entry name" value="LysR_subst-bd"/>
</dbReference>
<evidence type="ECO:0000256" key="3">
    <source>
        <dbReference type="ARBA" id="ARBA00023125"/>
    </source>
</evidence>
<dbReference type="SUPFAM" id="SSF46785">
    <property type="entry name" value="Winged helix' DNA-binding domain"/>
    <property type="match status" value="1"/>
</dbReference>
<dbReference type="PANTHER" id="PTHR30346:SF26">
    <property type="entry name" value="HYDROGEN PEROXIDE-INDUCIBLE GENES ACTIVATOR"/>
    <property type="match status" value="1"/>
</dbReference>
<comment type="similarity">
    <text evidence="1">Belongs to the LysR transcriptional regulatory family.</text>
</comment>
<keyword evidence="4" id="KW-0010">Activator</keyword>
<reference evidence="8 9" key="1">
    <citation type="submission" date="2024-04" db="EMBL/GenBank/DDBJ databases">
        <title>Isolation of an actinomycete strain from pig manure.</title>
        <authorList>
            <person name="Gong T."/>
            <person name="Yu Z."/>
            <person name="An M."/>
            <person name="Wei C."/>
            <person name="Yang W."/>
            <person name="Liu L."/>
        </authorList>
    </citation>
    <scope>NUCLEOTIDE SEQUENCE [LARGE SCALE GENOMIC DNA]</scope>
    <source>
        <strain evidence="8 9">ZF39</strain>
    </source>
</reference>
<evidence type="ECO:0000256" key="1">
    <source>
        <dbReference type="ARBA" id="ARBA00009437"/>
    </source>
</evidence>
<accession>A0ABZ3FIX2</accession>
<dbReference type="Pfam" id="PF00126">
    <property type="entry name" value="HTH_1"/>
    <property type="match status" value="1"/>
</dbReference>
<keyword evidence="5" id="KW-0804">Transcription</keyword>
<evidence type="ECO:0000259" key="7">
    <source>
        <dbReference type="PROSITE" id="PS50931"/>
    </source>
</evidence>
<dbReference type="PANTHER" id="PTHR30346">
    <property type="entry name" value="TRANSCRIPTIONAL DUAL REGULATOR HCAR-RELATED"/>
    <property type="match status" value="1"/>
</dbReference>
<dbReference type="Gene3D" id="3.40.190.10">
    <property type="entry name" value="Periplasmic binding protein-like II"/>
    <property type="match status" value="2"/>
</dbReference>
<feature type="domain" description="HTH lysR-type" evidence="7">
    <location>
        <begin position="1"/>
        <end position="58"/>
    </location>
</feature>
<dbReference type="PROSITE" id="PS50931">
    <property type="entry name" value="HTH_LYSR"/>
    <property type="match status" value="1"/>
</dbReference>
<dbReference type="Proteomes" id="UP001442841">
    <property type="component" value="Chromosome"/>
</dbReference>
<evidence type="ECO:0000256" key="2">
    <source>
        <dbReference type="ARBA" id="ARBA00023015"/>
    </source>
</evidence>
<evidence type="ECO:0000313" key="9">
    <source>
        <dbReference type="Proteomes" id="UP001442841"/>
    </source>
</evidence>
<protein>
    <recommendedName>
        <fullName evidence="6">Probable hydrogen peroxide-inducible genes activator</fullName>
    </recommendedName>
</protein>
<keyword evidence="9" id="KW-1185">Reference proteome</keyword>
<proteinExistence type="inferred from homology"/>
<dbReference type="Gene3D" id="1.10.10.10">
    <property type="entry name" value="Winged helix-like DNA-binding domain superfamily/Winged helix DNA-binding domain"/>
    <property type="match status" value="1"/>
</dbReference>
<dbReference type="InterPro" id="IPR036390">
    <property type="entry name" value="WH_DNA-bd_sf"/>
</dbReference>
<dbReference type="EMBL" id="CP154795">
    <property type="protein sequence ID" value="XAN05948.1"/>
    <property type="molecule type" value="Genomic_DNA"/>
</dbReference>
<keyword evidence="3" id="KW-0238">DNA-binding</keyword>
<name>A0ABZ3FIX2_9ACTN</name>
<dbReference type="Pfam" id="PF03466">
    <property type="entry name" value="LysR_substrate"/>
    <property type="match status" value="1"/>
</dbReference>